<organism evidence="1 2">
    <name type="scientific">Candidatus Roizmanbacteria bacterium RIFCSPLOWO2_01_FULL_38_12</name>
    <dbReference type="NCBI Taxonomy" id="1802061"/>
    <lineage>
        <taxon>Bacteria</taxon>
        <taxon>Candidatus Roizmaniibacteriota</taxon>
    </lineage>
</organism>
<dbReference type="AlphaFoldDB" id="A0A1F7ITL7"/>
<gene>
    <name evidence="1" type="ORF">A3A93_00155</name>
</gene>
<comment type="caution">
    <text evidence="1">The sequence shown here is derived from an EMBL/GenBank/DDBJ whole genome shotgun (WGS) entry which is preliminary data.</text>
</comment>
<accession>A0A1F7ITL7</accession>
<dbReference type="EMBL" id="MGAL01000042">
    <property type="protein sequence ID" value="OGK46671.1"/>
    <property type="molecule type" value="Genomic_DNA"/>
</dbReference>
<name>A0A1F7ITL7_9BACT</name>
<reference evidence="1 2" key="1">
    <citation type="journal article" date="2016" name="Nat. Commun.">
        <title>Thousands of microbial genomes shed light on interconnected biogeochemical processes in an aquifer system.</title>
        <authorList>
            <person name="Anantharaman K."/>
            <person name="Brown C.T."/>
            <person name="Hug L.A."/>
            <person name="Sharon I."/>
            <person name="Castelle C.J."/>
            <person name="Probst A.J."/>
            <person name="Thomas B.C."/>
            <person name="Singh A."/>
            <person name="Wilkins M.J."/>
            <person name="Karaoz U."/>
            <person name="Brodie E.L."/>
            <person name="Williams K.H."/>
            <person name="Hubbard S.S."/>
            <person name="Banfield J.F."/>
        </authorList>
    </citation>
    <scope>NUCLEOTIDE SEQUENCE [LARGE SCALE GENOMIC DNA]</scope>
</reference>
<sequence length="92" mass="10532">MKLPVNKIFSALCIVLVVVNIYIFVKGIALGEDVSFYEKELVRLRQENIEVEQNIYTLESITKTASMAATLEFGNYNEPIFIDKPQYALKNK</sequence>
<evidence type="ECO:0000313" key="1">
    <source>
        <dbReference type="EMBL" id="OGK46671.1"/>
    </source>
</evidence>
<evidence type="ECO:0000313" key="2">
    <source>
        <dbReference type="Proteomes" id="UP000177141"/>
    </source>
</evidence>
<proteinExistence type="predicted"/>
<evidence type="ECO:0008006" key="3">
    <source>
        <dbReference type="Google" id="ProtNLM"/>
    </source>
</evidence>
<dbReference type="STRING" id="1802061.A3A93_00155"/>
<protein>
    <recommendedName>
        <fullName evidence="3">Cell division protein FtsL</fullName>
    </recommendedName>
</protein>
<dbReference type="Proteomes" id="UP000177141">
    <property type="component" value="Unassembled WGS sequence"/>
</dbReference>